<sequence length="123" mass="12861">MVHNDSAGHHVRLRVDGQTTIIEIDGECIDPRGLRGYTISQVPGEPAHLVLHLADSGDTNFDGLARVSVADVTDPGPAVAEFLAAIDPDELERAALTRPDLGAGPGSLTRAMLAQLGEWACGA</sequence>
<dbReference type="Proteomes" id="UP001220022">
    <property type="component" value="Unassembled WGS sequence"/>
</dbReference>
<evidence type="ECO:0000313" key="1">
    <source>
        <dbReference type="EMBL" id="MDF2257185.1"/>
    </source>
</evidence>
<name>A0ABT5Z024_9ACTN</name>
<accession>A0ABT5Z024</accession>
<proteinExistence type="predicted"/>
<keyword evidence="2" id="KW-1185">Reference proteome</keyword>
<gene>
    <name evidence="1" type="ORF">P2L57_16025</name>
</gene>
<reference evidence="1 2" key="1">
    <citation type="submission" date="2023-03" db="EMBL/GenBank/DDBJ databases">
        <title>Draft genome sequence of type strain Streptomyces ferralitis JCM 14344.</title>
        <authorList>
            <person name="Klaysubun C."/>
            <person name="Duangmal K."/>
        </authorList>
    </citation>
    <scope>NUCLEOTIDE SEQUENCE [LARGE SCALE GENOMIC DNA]</scope>
    <source>
        <strain evidence="1 2">JCM 14344</strain>
    </source>
</reference>
<protein>
    <submittedName>
        <fullName evidence="1">Uncharacterized protein</fullName>
    </submittedName>
</protein>
<dbReference type="RefSeq" id="WP_275814798.1">
    <property type="nucleotide sequence ID" value="NZ_BAAANM010000023.1"/>
</dbReference>
<dbReference type="EMBL" id="JARHTQ010000009">
    <property type="protein sequence ID" value="MDF2257185.1"/>
    <property type="molecule type" value="Genomic_DNA"/>
</dbReference>
<evidence type="ECO:0000313" key="2">
    <source>
        <dbReference type="Proteomes" id="UP001220022"/>
    </source>
</evidence>
<comment type="caution">
    <text evidence="1">The sequence shown here is derived from an EMBL/GenBank/DDBJ whole genome shotgun (WGS) entry which is preliminary data.</text>
</comment>
<organism evidence="1 2">
    <name type="scientific">Streptantibioticus ferralitis</name>
    <dbReference type="NCBI Taxonomy" id="236510"/>
    <lineage>
        <taxon>Bacteria</taxon>
        <taxon>Bacillati</taxon>
        <taxon>Actinomycetota</taxon>
        <taxon>Actinomycetes</taxon>
        <taxon>Kitasatosporales</taxon>
        <taxon>Streptomycetaceae</taxon>
        <taxon>Streptantibioticus</taxon>
    </lineage>
</organism>